<proteinExistence type="predicted"/>
<dbReference type="Pfam" id="PF09250">
    <property type="entry name" value="Prim-Pol"/>
    <property type="match status" value="1"/>
</dbReference>
<sequence length="341" mass="39022">MPITTITTIKKHNLKKEVEQLKKVGLISFSLTVKENNDGVKELIMPRWSEIDYDNCSSFIHYKDNGMCIKTGKMSSIFVLDIDKKDKEGYLNGMTLWNQLIEENGDIDTWITRSANGGLHYYFKYDNSTCDFPTRTNIVINNVETTIDIRNDGGIIIAPPTSYISIEGIRKTYTWVKSPHNTKLAEMPEWLYKLINVDVNKIAKTNGIQIKHVNKNITNSASRTNSIDTKKLKSSINLSFSKSYTKGSKHYVYYTGKCITCGKEHGRNDGQYLTIGSTISDIMRLTFKCFHNINKFSTIKITRNNPQKITYSDKGLKKQFRLNNAKLKNLMSFIPLGTYEI</sequence>
<protein>
    <recommendedName>
        <fullName evidence="2">DNA primase/polymerase bifunctional N-terminal domain-containing protein</fullName>
    </recommendedName>
</protein>
<dbReference type="InterPro" id="IPR015330">
    <property type="entry name" value="DNA_primase/pol_bifunc_N"/>
</dbReference>
<keyword evidence="1" id="KW-0378">Hydrolase</keyword>
<dbReference type="PANTHER" id="PTHR35372">
    <property type="entry name" value="ATP BINDING PROTEIN-RELATED"/>
    <property type="match status" value="1"/>
</dbReference>
<dbReference type="SUPFAM" id="SSF56747">
    <property type="entry name" value="Prim-pol domain"/>
    <property type="match status" value="1"/>
</dbReference>
<organism evidence="3">
    <name type="scientific">Homavirus sp</name>
    <dbReference type="NCBI Taxonomy" id="2487769"/>
    <lineage>
        <taxon>Viruses</taxon>
        <taxon>Varidnaviria</taxon>
        <taxon>Bamfordvirae</taxon>
        <taxon>Nucleocytoviricota</taxon>
        <taxon>Megaviricetes</taxon>
        <taxon>Imitervirales</taxon>
        <taxon>Mimiviridae</taxon>
        <taxon>Klosneuvirinae</taxon>
    </lineage>
</organism>
<dbReference type="InterPro" id="IPR051620">
    <property type="entry name" value="ORF904-like_C"/>
</dbReference>
<feature type="domain" description="DNA primase/polymerase bifunctional N-terminal" evidence="2">
    <location>
        <begin position="61"/>
        <end position="190"/>
    </location>
</feature>
<evidence type="ECO:0000313" key="3">
    <source>
        <dbReference type="EMBL" id="AYV82416.1"/>
    </source>
</evidence>
<dbReference type="GO" id="GO:0016787">
    <property type="term" value="F:hydrolase activity"/>
    <property type="evidence" value="ECO:0007669"/>
    <property type="project" value="UniProtKB-KW"/>
</dbReference>
<evidence type="ECO:0000256" key="1">
    <source>
        <dbReference type="ARBA" id="ARBA00022801"/>
    </source>
</evidence>
<reference evidence="3" key="1">
    <citation type="submission" date="2018-10" db="EMBL/GenBank/DDBJ databases">
        <title>Hidden diversity of soil giant viruses.</title>
        <authorList>
            <person name="Schulz F."/>
            <person name="Alteio L."/>
            <person name="Goudeau D."/>
            <person name="Ryan E.M."/>
            <person name="Malmstrom R.R."/>
            <person name="Blanchard J."/>
            <person name="Woyke T."/>
        </authorList>
    </citation>
    <scope>NUCLEOTIDE SEQUENCE</scope>
    <source>
        <strain evidence="3">HOV1</strain>
    </source>
</reference>
<evidence type="ECO:0000259" key="2">
    <source>
        <dbReference type="Pfam" id="PF09250"/>
    </source>
</evidence>
<dbReference type="EMBL" id="MK072381">
    <property type="protein sequence ID" value="AYV82416.1"/>
    <property type="molecule type" value="Genomic_DNA"/>
</dbReference>
<dbReference type="PANTHER" id="PTHR35372:SF2">
    <property type="entry name" value="SF3 HELICASE DOMAIN-CONTAINING PROTEIN"/>
    <property type="match status" value="1"/>
</dbReference>
<gene>
    <name evidence="3" type="ORF">Homavirus50_3</name>
</gene>
<name>A0A3G5A5A2_9VIRU</name>
<accession>A0A3G5A5A2</accession>